<comment type="caution">
    <text evidence="2">The sequence shown here is derived from an EMBL/GenBank/DDBJ whole genome shotgun (WGS) entry which is preliminary data.</text>
</comment>
<reference evidence="2 3" key="1">
    <citation type="submission" date="2019-03" db="EMBL/GenBank/DDBJ databases">
        <title>Genomic Encyclopedia of Type Strains, Phase IV (KMG-IV): sequencing the most valuable type-strain genomes for metagenomic binning, comparative biology and taxonomic classification.</title>
        <authorList>
            <person name="Goeker M."/>
        </authorList>
    </citation>
    <scope>NUCLEOTIDE SEQUENCE [LARGE SCALE GENOMIC DNA]</scope>
    <source>
        <strain evidence="2 3">DSM 100451</strain>
    </source>
</reference>
<keyword evidence="1" id="KW-1133">Transmembrane helix</keyword>
<keyword evidence="1" id="KW-0472">Membrane</keyword>
<feature type="transmembrane region" description="Helical" evidence="1">
    <location>
        <begin position="12"/>
        <end position="29"/>
    </location>
</feature>
<dbReference type="Proteomes" id="UP000295184">
    <property type="component" value="Unassembled WGS sequence"/>
</dbReference>
<keyword evidence="1" id="KW-0812">Transmembrane</keyword>
<accession>A0A4R1QZ00</accession>
<name>A0A4R1QZ00_9FIRM</name>
<evidence type="ECO:0000313" key="2">
    <source>
        <dbReference type="EMBL" id="TCL58201.1"/>
    </source>
</evidence>
<proteinExistence type="predicted"/>
<organism evidence="2 3">
    <name type="scientific">Allofournierella massiliensis</name>
    <dbReference type="NCBI Taxonomy" id="1650663"/>
    <lineage>
        <taxon>Bacteria</taxon>
        <taxon>Bacillati</taxon>
        <taxon>Bacillota</taxon>
        <taxon>Clostridia</taxon>
        <taxon>Eubacteriales</taxon>
        <taxon>Oscillospiraceae</taxon>
        <taxon>Allofournierella</taxon>
    </lineage>
</organism>
<gene>
    <name evidence="2" type="ORF">EDD77_10869</name>
</gene>
<protein>
    <submittedName>
        <fullName evidence="2">Uncharacterized protein</fullName>
    </submittedName>
</protein>
<evidence type="ECO:0000313" key="3">
    <source>
        <dbReference type="Proteomes" id="UP000295184"/>
    </source>
</evidence>
<dbReference type="AlphaFoldDB" id="A0A4R1QZ00"/>
<dbReference type="EMBL" id="SLUM01000008">
    <property type="protein sequence ID" value="TCL58201.1"/>
    <property type="molecule type" value="Genomic_DNA"/>
</dbReference>
<sequence>MENKMLQKNWNPWSIIIGMAVVMTAIAMLHQQLA</sequence>
<evidence type="ECO:0000256" key="1">
    <source>
        <dbReference type="SAM" id="Phobius"/>
    </source>
</evidence>